<dbReference type="KEGG" id="cne:CNG04340"/>
<organism evidence="12 13">
    <name type="scientific">Cryptococcus deneoformans (strain JEC21 / ATCC MYA-565)</name>
    <name type="common">Cryptococcus neoformans var. neoformans serotype D</name>
    <dbReference type="NCBI Taxonomy" id="214684"/>
    <lineage>
        <taxon>Eukaryota</taxon>
        <taxon>Fungi</taxon>
        <taxon>Dikarya</taxon>
        <taxon>Basidiomycota</taxon>
        <taxon>Agaricomycotina</taxon>
        <taxon>Tremellomycetes</taxon>
        <taxon>Tremellales</taxon>
        <taxon>Cryptococcaceae</taxon>
        <taxon>Cryptococcus</taxon>
        <taxon>Cryptococcus neoformans species complex</taxon>
    </lineage>
</organism>
<keyword evidence="7" id="KW-0804">Transcription</keyword>
<evidence type="ECO:0000313" key="13">
    <source>
        <dbReference type="Proteomes" id="UP000002149"/>
    </source>
</evidence>
<dbReference type="eggNOG" id="KOG1721">
    <property type="taxonomic scope" value="Eukaryota"/>
</dbReference>
<dbReference type="HOGENOM" id="CLU_002678_91_2_1"/>
<dbReference type="FunFam" id="3.30.160.60:FF:000125">
    <property type="entry name" value="Putative zinc finger protein 143"/>
    <property type="match status" value="1"/>
</dbReference>
<evidence type="ECO:0000313" key="12">
    <source>
        <dbReference type="EMBL" id="AAW44801.2"/>
    </source>
</evidence>
<dbReference type="FunCoup" id="Q5KDD8">
    <property type="interactions" value="153"/>
</dbReference>
<evidence type="ECO:0000256" key="10">
    <source>
        <dbReference type="SAM" id="MobiDB-lite"/>
    </source>
</evidence>
<dbReference type="GO" id="GO:0008270">
    <property type="term" value="F:zinc ion binding"/>
    <property type="evidence" value="ECO:0007669"/>
    <property type="project" value="UniProtKB-KW"/>
</dbReference>
<dbReference type="EMBL" id="AE017347">
    <property type="protein sequence ID" value="AAW44801.2"/>
    <property type="molecule type" value="Genomic_DNA"/>
</dbReference>
<accession>Q5KDD8</accession>
<dbReference type="GO" id="GO:0000978">
    <property type="term" value="F:RNA polymerase II cis-regulatory region sequence-specific DNA binding"/>
    <property type="evidence" value="ECO:0007669"/>
    <property type="project" value="UniProtKB-ARBA"/>
</dbReference>
<dbReference type="FunFam" id="3.30.160.60:FF:001102">
    <property type="entry name" value="Transcription factor IIIA"/>
    <property type="match status" value="2"/>
</dbReference>
<feature type="domain" description="C2H2-type" evidence="11">
    <location>
        <begin position="106"/>
        <end position="135"/>
    </location>
</feature>
<dbReference type="AlphaFoldDB" id="Q5KDD8"/>
<dbReference type="PROSITE" id="PS50157">
    <property type="entry name" value="ZINC_FINGER_C2H2_2"/>
    <property type="match status" value="7"/>
</dbReference>
<evidence type="ECO:0000256" key="1">
    <source>
        <dbReference type="ARBA" id="ARBA00004123"/>
    </source>
</evidence>
<keyword evidence="4 9" id="KW-0863">Zinc-finger</keyword>
<dbReference type="InterPro" id="IPR013087">
    <property type="entry name" value="Znf_C2H2_type"/>
</dbReference>
<sequence length="505" mass="58333">MTLVLKPPSLGDLMVFEDFLTHPTHHQPKSMAERKHDWPSRTEKRYKCAYEGCDRAYTKPSRLAEHEMTHRNERPFACSQCPRTYFREDHLKAHARTHSNVKIKPFPCTREGCKQSFWTASKLRRHEEVHDKDGAYPCDKCEAAFNKHHLLREHVAVAHMPPGTKPFICTHEGCSASFATKAHLKNHEKTHDERRYICSHHDHGEDFPKFSKWTELQKHISTEHPPTCPHPECNGRIFKNNQRLRDHLRVHADQQADKAALADRREEEMPQLLLEGLGKSRKKRKSFAQREAEDNGPRKLRKILNGDAGKDWACEHESCDKKFKSRYALETHIKVVHQNIREHVCPREGCGKAYAYKTNLNQHLAKHNLYAGPSKTATSESGMLTGMVKEMRRFICPAWALGVFPENGDMIVTPPRPELLTEDNNGNEQLQSIVRCRDPAPESTTTANTSAIPTQSTPEDLIGKRCILRFWRVYDVRRHLKSEHRVELDDMQIRRLLLSTGQTGE</sequence>
<dbReference type="OrthoDB" id="427030at2759"/>
<evidence type="ECO:0000256" key="9">
    <source>
        <dbReference type="PROSITE-ProRule" id="PRU00042"/>
    </source>
</evidence>
<feature type="domain" description="C2H2-type" evidence="11">
    <location>
        <begin position="136"/>
        <end position="166"/>
    </location>
</feature>
<dbReference type="Pfam" id="PF00096">
    <property type="entry name" value="zf-C2H2"/>
    <property type="match status" value="3"/>
</dbReference>
<keyword evidence="5" id="KW-0862">Zinc</keyword>
<dbReference type="PANTHER" id="PTHR46179">
    <property type="entry name" value="ZINC FINGER PROTEIN"/>
    <property type="match status" value="1"/>
</dbReference>
<dbReference type="Proteomes" id="UP000002149">
    <property type="component" value="Chromosome 7"/>
</dbReference>
<comment type="subcellular location">
    <subcellularLocation>
        <location evidence="1">Nucleus</location>
    </subcellularLocation>
</comment>
<name>Q5KDD8_CRYD1</name>
<dbReference type="InParanoid" id="Q5KDD8"/>
<keyword evidence="6" id="KW-0805">Transcription regulation</keyword>
<protein>
    <submittedName>
        <fullName evidence="12">Transcription factor iiia, putative</fullName>
    </submittedName>
</protein>
<evidence type="ECO:0000256" key="5">
    <source>
        <dbReference type="ARBA" id="ARBA00022833"/>
    </source>
</evidence>
<feature type="domain" description="C2H2-type" evidence="11">
    <location>
        <begin position="167"/>
        <end position="196"/>
    </location>
</feature>
<feature type="domain" description="C2H2-type" evidence="11">
    <location>
        <begin position="343"/>
        <end position="367"/>
    </location>
</feature>
<dbReference type="GO" id="GO:0000977">
    <property type="term" value="F:RNA polymerase II transcription regulatory region sequence-specific DNA binding"/>
    <property type="evidence" value="ECO:0000318"/>
    <property type="project" value="GO_Central"/>
</dbReference>
<feature type="region of interest" description="Disordered" evidence="10">
    <location>
        <begin position="277"/>
        <end position="299"/>
    </location>
</feature>
<keyword evidence="3" id="KW-0677">Repeat</keyword>
<dbReference type="RefSeq" id="XP_572108.2">
    <property type="nucleotide sequence ID" value="XM_572108.2"/>
</dbReference>
<dbReference type="InterPro" id="IPR036236">
    <property type="entry name" value="Znf_C2H2_sf"/>
</dbReference>
<keyword evidence="8" id="KW-0539">Nucleus</keyword>
<feature type="compositionally biased region" description="Basic and acidic residues" evidence="10">
    <location>
        <begin position="288"/>
        <end position="297"/>
    </location>
</feature>
<dbReference type="GO" id="GO:0005634">
    <property type="term" value="C:nucleus"/>
    <property type="evidence" value="ECO:0000318"/>
    <property type="project" value="GO_Central"/>
</dbReference>
<evidence type="ECO:0000256" key="8">
    <source>
        <dbReference type="ARBA" id="ARBA00023242"/>
    </source>
</evidence>
<evidence type="ECO:0000256" key="7">
    <source>
        <dbReference type="ARBA" id="ARBA00023163"/>
    </source>
</evidence>
<dbReference type="PROSITE" id="PS00028">
    <property type="entry name" value="ZINC_FINGER_C2H2_1"/>
    <property type="match status" value="7"/>
</dbReference>
<evidence type="ECO:0000256" key="4">
    <source>
        <dbReference type="ARBA" id="ARBA00022771"/>
    </source>
</evidence>
<feature type="domain" description="C2H2-type" evidence="11">
    <location>
        <begin position="312"/>
        <end position="342"/>
    </location>
</feature>
<evidence type="ECO:0000256" key="2">
    <source>
        <dbReference type="ARBA" id="ARBA00022723"/>
    </source>
</evidence>
<dbReference type="PANTHER" id="PTHR46179:SF13">
    <property type="entry name" value="C2H2-TYPE DOMAIN-CONTAINING PROTEIN"/>
    <property type="match status" value="1"/>
</dbReference>
<evidence type="ECO:0000259" key="11">
    <source>
        <dbReference type="PROSITE" id="PS50157"/>
    </source>
</evidence>
<dbReference type="SMART" id="SM00355">
    <property type="entry name" value="ZnF_C2H2"/>
    <property type="match status" value="8"/>
</dbReference>
<gene>
    <name evidence="12" type="ordered locus">CNG04340</name>
</gene>
<dbReference type="Gene3D" id="3.30.160.60">
    <property type="entry name" value="Classic Zinc Finger"/>
    <property type="match status" value="6"/>
</dbReference>
<keyword evidence="13" id="KW-1185">Reference proteome</keyword>
<dbReference type="VEuPathDB" id="FungiDB:CNG04340"/>
<dbReference type="SUPFAM" id="SSF57667">
    <property type="entry name" value="beta-beta-alpha zinc fingers"/>
    <property type="match status" value="4"/>
</dbReference>
<evidence type="ECO:0000256" key="3">
    <source>
        <dbReference type="ARBA" id="ARBA00022737"/>
    </source>
</evidence>
<evidence type="ECO:0000256" key="6">
    <source>
        <dbReference type="ARBA" id="ARBA00023015"/>
    </source>
</evidence>
<dbReference type="InterPro" id="IPR051061">
    <property type="entry name" value="Zinc_finger_trans_reg"/>
</dbReference>
<dbReference type="FunFam" id="3.30.160.60:FF:000446">
    <property type="entry name" value="Zinc finger protein"/>
    <property type="match status" value="1"/>
</dbReference>
<dbReference type="GO" id="GO:0006357">
    <property type="term" value="P:regulation of transcription by RNA polymerase II"/>
    <property type="evidence" value="ECO:0000318"/>
    <property type="project" value="GO_Central"/>
</dbReference>
<keyword evidence="2" id="KW-0479">Metal-binding</keyword>
<dbReference type="PaxDb" id="214684-Q5KDD8"/>
<feature type="domain" description="C2H2-type" evidence="11">
    <location>
        <begin position="46"/>
        <end position="75"/>
    </location>
</feature>
<proteinExistence type="predicted"/>
<dbReference type="GeneID" id="3258552"/>
<dbReference type="GO" id="GO:0000981">
    <property type="term" value="F:DNA-binding transcription factor activity, RNA polymerase II-specific"/>
    <property type="evidence" value="ECO:0000318"/>
    <property type="project" value="GO_Central"/>
</dbReference>
<reference evidence="12 13" key="1">
    <citation type="journal article" date="2005" name="Science">
        <title>The genome of the basidiomycetous yeast and human pathogen Cryptococcus neoformans.</title>
        <authorList>
            <person name="Loftus B.J."/>
            <person name="Fung E."/>
            <person name="Roncaglia P."/>
            <person name="Rowley D."/>
            <person name="Amedeo P."/>
            <person name="Bruno D."/>
            <person name="Vamathevan J."/>
            <person name="Miranda M."/>
            <person name="Anderson I.J."/>
            <person name="Fraser J.A."/>
            <person name="Allen J.E."/>
            <person name="Bosdet I.E."/>
            <person name="Brent M.R."/>
            <person name="Chiu R."/>
            <person name="Doering T.L."/>
            <person name="Donlin M.J."/>
            <person name="D'Souza C.A."/>
            <person name="Fox D.S."/>
            <person name="Grinberg V."/>
            <person name="Fu J."/>
            <person name="Fukushima M."/>
            <person name="Haas B.J."/>
            <person name="Huang J.C."/>
            <person name="Janbon G."/>
            <person name="Jones S.J."/>
            <person name="Koo H.L."/>
            <person name="Krzywinski M.I."/>
            <person name="Kwon-Chung J.K."/>
            <person name="Lengeler K.B."/>
            <person name="Maiti R."/>
            <person name="Marra M.A."/>
            <person name="Marra R.E."/>
            <person name="Mathewson C.A."/>
            <person name="Mitchell T.G."/>
            <person name="Pertea M."/>
            <person name="Riggs F.R."/>
            <person name="Salzberg S.L."/>
            <person name="Schein J.E."/>
            <person name="Shvartsbeyn A."/>
            <person name="Shin H."/>
            <person name="Shumway M."/>
            <person name="Specht C.A."/>
            <person name="Suh B.B."/>
            <person name="Tenney A."/>
            <person name="Utterback T.R."/>
            <person name="Wickes B.L."/>
            <person name="Wortman J.R."/>
            <person name="Wye N.H."/>
            <person name="Kronstad J.W."/>
            <person name="Lodge J.K."/>
            <person name="Heitman J."/>
            <person name="Davis R.W."/>
            <person name="Fraser C.M."/>
            <person name="Hyman R.W."/>
        </authorList>
    </citation>
    <scope>NUCLEOTIDE SEQUENCE [LARGE SCALE GENOMIC DNA]</scope>
    <source>
        <strain evidence="13">JEC21 / ATCC MYA-565</strain>
    </source>
</reference>
<feature type="domain" description="C2H2-type" evidence="11">
    <location>
        <begin position="76"/>
        <end position="103"/>
    </location>
</feature>